<dbReference type="Pfam" id="PF07715">
    <property type="entry name" value="Plug"/>
    <property type="match status" value="1"/>
</dbReference>
<protein>
    <submittedName>
        <fullName evidence="20">TonB-dependent siderophore receptor</fullName>
    </submittedName>
</protein>
<dbReference type="GO" id="GO:0038023">
    <property type="term" value="F:signaling receptor activity"/>
    <property type="evidence" value="ECO:0007669"/>
    <property type="project" value="InterPro"/>
</dbReference>
<keyword evidence="13 14" id="KW-0998">Cell outer membrane</keyword>
<reference evidence="19" key="3">
    <citation type="submission" date="2024-05" db="EMBL/GenBank/DDBJ databases">
        <title>Yangia mangrovi SAOS 153D genome.</title>
        <authorList>
            <person name="Verma A."/>
            <person name="Pal Y."/>
            <person name="Sundharam S."/>
            <person name="Bisht B."/>
            <person name="Srinivasan K."/>
        </authorList>
    </citation>
    <scope>NUCLEOTIDE SEQUENCE</scope>
    <source>
        <strain evidence="19">SAOS 153D</strain>
    </source>
</reference>
<feature type="domain" description="TonB-dependent receptor-like beta-barrel" evidence="17">
    <location>
        <begin position="255"/>
        <end position="676"/>
    </location>
</feature>
<keyword evidence="8" id="KW-0408">Iron</keyword>
<feature type="signal peptide" evidence="16">
    <location>
        <begin position="1"/>
        <end position="40"/>
    </location>
</feature>
<dbReference type="InterPro" id="IPR039426">
    <property type="entry name" value="TonB-dep_rcpt-like"/>
</dbReference>
<evidence type="ECO:0000256" key="5">
    <source>
        <dbReference type="ARBA" id="ARBA00022496"/>
    </source>
</evidence>
<evidence type="ECO:0000256" key="2">
    <source>
        <dbReference type="ARBA" id="ARBA00009810"/>
    </source>
</evidence>
<feature type="chain" id="PRO_5012878508" evidence="16">
    <location>
        <begin position="41"/>
        <end position="706"/>
    </location>
</feature>
<dbReference type="GO" id="GO:0015344">
    <property type="term" value="F:siderophore uptake transmembrane transporter activity"/>
    <property type="evidence" value="ECO:0007669"/>
    <property type="project" value="TreeGrafter"/>
</dbReference>
<evidence type="ECO:0000256" key="15">
    <source>
        <dbReference type="RuleBase" id="RU003357"/>
    </source>
</evidence>
<gene>
    <name evidence="19" type="ORF">CLG85_017085</name>
    <name evidence="20" type="ORF">CLG85_02900</name>
</gene>
<dbReference type="NCBIfam" id="TIGR01783">
    <property type="entry name" value="TonB-siderophor"/>
    <property type="match status" value="1"/>
</dbReference>
<evidence type="ECO:0000256" key="13">
    <source>
        <dbReference type="ARBA" id="ARBA00023237"/>
    </source>
</evidence>
<keyword evidence="3 14" id="KW-0813">Transport</keyword>
<evidence type="ECO:0000256" key="1">
    <source>
        <dbReference type="ARBA" id="ARBA00004571"/>
    </source>
</evidence>
<evidence type="ECO:0000259" key="17">
    <source>
        <dbReference type="Pfam" id="PF00593"/>
    </source>
</evidence>
<evidence type="ECO:0000313" key="19">
    <source>
        <dbReference type="EMBL" id="MCT4371941.1"/>
    </source>
</evidence>
<evidence type="ECO:0000256" key="3">
    <source>
        <dbReference type="ARBA" id="ARBA00022448"/>
    </source>
</evidence>
<proteinExistence type="inferred from homology"/>
<keyword evidence="11 14" id="KW-0472">Membrane</keyword>
<dbReference type="InterPro" id="IPR010105">
    <property type="entry name" value="TonB_sidphr_rcpt"/>
</dbReference>
<accession>A0A2A3K1Q0</accession>
<dbReference type="InterPro" id="IPR037066">
    <property type="entry name" value="Plug_dom_sf"/>
</dbReference>
<reference evidence="20" key="1">
    <citation type="submission" date="2017-09" db="EMBL/GenBank/DDBJ databases">
        <title>Yangia sp. SAOS 153D whole genome sequencing.</title>
        <authorList>
            <person name="Verma A."/>
            <person name="Krishnamurthi S."/>
        </authorList>
    </citation>
    <scope>NUCLEOTIDE SEQUENCE [LARGE SCALE GENOMIC DNA]</scope>
    <source>
        <strain evidence="20">SAOS 153D</strain>
    </source>
</reference>
<sequence length="706" mass="77299">MTPPFPDHARAGALRAFASKTPRLLLLASTALMLPMAAVAQDSDAPVELRPIQLGVGDDDATTTVAQQTTASTKTTTDILDTPASVSVVTAAEIAKRGAQNLEQVIGYTAGVSVNEWGGDDRYDGFRIRGFDLTALGLLYRDGLPQRGAGWTYARREPYGMERVEVLKGANSSLFGLSAPGGLVNAVSKTPKSYRFGEVYSTLGADHSELGFDFGDRLTKDSTLAYRLTGKWQDSEYSYDESNDDRTYLQGGLTWRPTEATTLTFLAEYNKRDGVPGNGIPSGYGIDRDTFLGDPEFNEMNSVERSVALQFSHDFGGGLSLRSNARYSLFDLDYEQVYGASPTDPDAARSAFAVYSDSEQFAMDTSLQYETLLGGAQSRTLLGVEYSHITVDEDDFYGTVDGIDVNDPDYCDSACTISLVPYYDWTPEQTNKALYLQEELTWGQWIATAGLRKDWIDFDVENHLAGTTTKESYDHVSGRFGLTYKVTPELAVYGNYSESFSQDIWGLGSEPTEGTQYEVGVKYRPEGTNALFTAALFDLTQTNVSTAVSPTEYRQIGEIGVRGLELEAKLDVTERFGLLASYSYWDAEIREDGIVGNEGNRPARTPEHLASIWADYTIPGAGARGDIDLGAGIRYVGSTWGDDANTVENDAYTLVDASVGYALTEDVALNLNVSNLFDEDYVTTTYYGTDYYGDGRTVTATLKYSW</sequence>
<dbReference type="InterPro" id="IPR000531">
    <property type="entry name" value="Beta-barrel_TonB"/>
</dbReference>
<keyword evidence="4 14" id="KW-1134">Transmembrane beta strand</keyword>
<comment type="similarity">
    <text evidence="2 14 15">Belongs to the TonB-dependent receptor family.</text>
</comment>
<evidence type="ECO:0000256" key="9">
    <source>
        <dbReference type="ARBA" id="ARBA00023065"/>
    </source>
</evidence>
<evidence type="ECO:0000256" key="8">
    <source>
        <dbReference type="ARBA" id="ARBA00023004"/>
    </source>
</evidence>
<keyword evidence="21" id="KW-1185">Reference proteome</keyword>
<dbReference type="InterPro" id="IPR036942">
    <property type="entry name" value="Beta-barrel_TonB_sf"/>
</dbReference>
<evidence type="ECO:0000256" key="11">
    <source>
        <dbReference type="ARBA" id="ARBA00023136"/>
    </source>
</evidence>
<dbReference type="OrthoDB" id="9760333at2"/>
<keyword evidence="5" id="KW-0410">Iron transport</keyword>
<dbReference type="EMBL" id="NTHN02000034">
    <property type="protein sequence ID" value="MCT4371941.1"/>
    <property type="molecule type" value="Genomic_DNA"/>
</dbReference>
<evidence type="ECO:0000313" key="20">
    <source>
        <dbReference type="EMBL" id="PBD20649.1"/>
    </source>
</evidence>
<keyword evidence="7 16" id="KW-0732">Signal</keyword>
<evidence type="ECO:0000259" key="18">
    <source>
        <dbReference type="Pfam" id="PF07715"/>
    </source>
</evidence>
<dbReference type="Gene3D" id="2.40.170.20">
    <property type="entry name" value="TonB-dependent receptor, beta-barrel domain"/>
    <property type="match status" value="1"/>
</dbReference>
<evidence type="ECO:0000313" key="21">
    <source>
        <dbReference type="Proteomes" id="UP000217448"/>
    </source>
</evidence>
<dbReference type="Pfam" id="PF00593">
    <property type="entry name" value="TonB_dep_Rec_b-barrel"/>
    <property type="match status" value="1"/>
</dbReference>
<dbReference type="PANTHER" id="PTHR32552">
    <property type="entry name" value="FERRICHROME IRON RECEPTOR-RELATED"/>
    <property type="match status" value="1"/>
</dbReference>
<organism evidence="20">
    <name type="scientific">Alloyangia mangrovi</name>
    <dbReference type="NCBI Taxonomy" id="1779329"/>
    <lineage>
        <taxon>Bacteria</taxon>
        <taxon>Pseudomonadati</taxon>
        <taxon>Pseudomonadota</taxon>
        <taxon>Alphaproteobacteria</taxon>
        <taxon>Rhodobacterales</taxon>
        <taxon>Roseobacteraceae</taxon>
        <taxon>Alloyangia</taxon>
    </lineage>
</organism>
<dbReference type="PROSITE" id="PS52016">
    <property type="entry name" value="TONB_DEPENDENT_REC_3"/>
    <property type="match status" value="1"/>
</dbReference>
<dbReference type="SUPFAM" id="SSF56935">
    <property type="entry name" value="Porins"/>
    <property type="match status" value="1"/>
</dbReference>
<dbReference type="Proteomes" id="UP000217448">
    <property type="component" value="Unassembled WGS sequence"/>
</dbReference>
<evidence type="ECO:0000256" key="16">
    <source>
        <dbReference type="SAM" id="SignalP"/>
    </source>
</evidence>
<keyword evidence="6 14" id="KW-0812">Transmembrane</keyword>
<evidence type="ECO:0000256" key="10">
    <source>
        <dbReference type="ARBA" id="ARBA00023077"/>
    </source>
</evidence>
<dbReference type="PANTHER" id="PTHR32552:SF68">
    <property type="entry name" value="FERRICHROME OUTER MEMBRANE TRANSPORTER_PHAGE RECEPTOR"/>
    <property type="match status" value="1"/>
</dbReference>
<dbReference type="Gene3D" id="2.170.130.10">
    <property type="entry name" value="TonB-dependent receptor, plug domain"/>
    <property type="match status" value="1"/>
</dbReference>
<dbReference type="EMBL" id="NTHN01000029">
    <property type="protein sequence ID" value="PBD20649.1"/>
    <property type="molecule type" value="Genomic_DNA"/>
</dbReference>
<feature type="domain" description="TonB-dependent receptor plug" evidence="18">
    <location>
        <begin position="79"/>
        <end position="182"/>
    </location>
</feature>
<dbReference type="GO" id="GO:0009279">
    <property type="term" value="C:cell outer membrane"/>
    <property type="evidence" value="ECO:0007669"/>
    <property type="project" value="UniProtKB-SubCell"/>
</dbReference>
<evidence type="ECO:0000256" key="7">
    <source>
        <dbReference type="ARBA" id="ARBA00022729"/>
    </source>
</evidence>
<dbReference type="InterPro" id="IPR012910">
    <property type="entry name" value="Plug_dom"/>
</dbReference>
<dbReference type="RefSeq" id="WP_095880905.1">
    <property type="nucleotide sequence ID" value="NZ_NTHN02000034.1"/>
</dbReference>
<keyword evidence="9" id="KW-0406">Ion transport</keyword>
<dbReference type="CDD" id="cd01347">
    <property type="entry name" value="ligand_gated_channel"/>
    <property type="match status" value="1"/>
</dbReference>
<name>A0A2A3K1Q0_9RHOB</name>
<keyword evidence="10 15" id="KW-0798">TonB box</keyword>
<dbReference type="FunFam" id="2.170.130.10:FF:000001">
    <property type="entry name" value="Catecholate siderophore TonB-dependent receptor"/>
    <property type="match status" value="1"/>
</dbReference>
<evidence type="ECO:0000256" key="4">
    <source>
        <dbReference type="ARBA" id="ARBA00022452"/>
    </source>
</evidence>
<evidence type="ECO:0000256" key="12">
    <source>
        <dbReference type="ARBA" id="ARBA00023170"/>
    </source>
</evidence>
<comment type="caution">
    <text evidence="20">The sequence shown here is derived from an EMBL/GenBank/DDBJ whole genome shotgun (WGS) entry which is preliminary data.</text>
</comment>
<evidence type="ECO:0000256" key="6">
    <source>
        <dbReference type="ARBA" id="ARBA00022692"/>
    </source>
</evidence>
<dbReference type="GO" id="GO:0015891">
    <property type="term" value="P:siderophore transport"/>
    <property type="evidence" value="ECO:0007669"/>
    <property type="project" value="InterPro"/>
</dbReference>
<reference evidence="21" key="2">
    <citation type="submission" date="2023-07" db="EMBL/GenBank/DDBJ databases">
        <title>Yangia mangrovi SAOS 153D genome.</title>
        <authorList>
            <person name="Verma A."/>
            <person name="Pal Y."/>
            <person name="Sundharam S."/>
            <person name="Bisht B."/>
            <person name="Srinivasan K."/>
        </authorList>
    </citation>
    <scope>NUCLEOTIDE SEQUENCE [LARGE SCALE GENOMIC DNA]</scope>
    <source>
        <strain evidence="21">SAOS 153D</strain>
    </source>
</reference>
<dbReference type="AlphaFoldDB" id="A0A2A3K1Q0"/>
<evidence type="ECO:0000256" key="14">
    <source>
        <dbReference type="PROSITE-ProRule" id="PRU01360"/>
    </source>
</evidence>
<keyword evidence="12 20" id="KW-0675">Receptor</keyword>
<comment type="subcellular location">
    <subcellularLocation>
        <location evidence="1 14">Cell outer membrane</location>
        <topology evidence="1 14">Multi-pass membrane protein</topology>
    </subcellularLocation>
</comment>